<evidence type="ECO:0000313" key="4">
    <source>
        <dbReference type="EMBL" id="AGB38875.1"/>
    </source>
</evidence>
<organism evidence="4 5">
    <name type="scientific">Natronococcus occultus SP4</name>
    <dbReference type="NCBI Taxonomy" id="694430"/>
    <lineage>
        <taxon>Archaea</taxon>
        <taxon>Methanobacteriati</taxon>
        <taxon>Methanobacteriota</taxon>
        <taxon>Stenosarchaea group</taxon>
        <taxon>Halobacteria</taxon>
        <taxon>Halobacteriales</taxon>
        <taxon>Natrialbaceae</taxon>
        <taxon>Natronococcus</taxon>
    </lineage>
</organism>
<protein>
    <submittedName>
        <fullName evidence="4">Amino acid/amide ABC transporter substrate-binding protein, HAAT family</fullName>
    </submittedName>
</protein>
<dbReference type="EMBL" id="CP003929">
    <property type="protein sequence ID" value="AGB38875.1"/>
    <property type="molecule type" value="Genomic_DNA"/>
</dbReference>
<dbReference type="KEGG" id="nou:Natoc_3134"/>
<dbReference type="AlphaFoldDB" id="L0K2V8"/>
<feature type="domain" description="Leucine-binding protein" evidence="3">
    <location>
        <begin position="25"/>
        <end position="371"/>
    </location>
</feature>
<dbReference type="InterPro" id="IPR051010">
    <property type="entry name" value="BCAA_transport"/>
</dbReference>
<dbReference type="InterPro" id="IPR028082">
    <property type="entry name" value="Peripla_BP_I"/>
</dbReference>
<feature type="region of interest" description="Disordered" evidence="2">
    <location>
        <begin position="392"/>
        <end position="413"/>
    </location>
</feature>
<dbReference type="Gene3D" id="3.40.50.2300">
    <property type="match status" value="2"/>
</dbReference>
<dbReference type="PANTHER" id="PTHR30483">
    <property type="entry name" value="LEUCINE-SPECIFIC-BINDING PROTEIN"/>
    <property type="match status" value="1"/>
</dbReference>
<name>L0K2V8_9EURY</name>
<dbReference type="STRING" id="694430.Natoc_3134"/>
<gene>
    <name evidence="4" type="ORF">Natoc_3134</name>
</gene>
<dbReference type="Pfam" id="PF13458">
    <property type="entry name" value="Peripla_BP_6"/>
    <property type="match status" value="1"/>
</dbReference>
<dbReference type="SUPFAM" id="SSF53822">
    <property type="entry name" value="Periplasmic binding protein-like I"/>
    <property type="match status" value="1"/>
</dbReference>
<dbReference type="CDD" id="cd19987">
    <property type="entry name" value="PBP1_SBP-like"/>
    <property type="match status" value="1"/>
</dbReference>
<evidence type="ECO:0000256" key="2">
    <source>
        <dbReference type="SAM" id="MobiDB-lite"/>
    </source>
</evidence>
<evidence type="ECO:0000259" key="3">
    <source>
        <dbReference type="Pfam" id="PF13458"/>
    </source>
</evidence>
<dbReference type="PANTHER" id="PTHR30483:SF6">
    <property type="entry name" value="PERIPLASMIC BINDING PROTEIN OF ABC TRANSPORTER FOR NATURAL AMINO ACIDS"/>
    <property type="match status" value="1"/>
</dbReference>
<keyword evidence="1" id="KW-0732">Signal</keyword>
<evidence type="ECO:0000313" key="5">
    <source>
        <dbReference type="Proteomes" id="UP000010878"/>
    </source>
</evidence>
<evidence type="ECO:0000256" key="1">
    <source>
        <dbReference type="ARBA" id="ARBA00022729"/>
    </source>
</evidence>
<dbReference type="eggNOG" id="arCOG01023">
    <property type="taxonomic scope" value="Archaea"/>
</dbReference>
<proteinExistence type="predicted"/>
<dbReference type="InterPro" id="IPR028081">
    <property type="entry name" value="Leu-bd"/>
</dbReference>
<reference evidence="4 5" key="1">
    <citation type="submission" date="2012-11" db="EMBL/GenBank/DDBJ databases">
        <title>FINISHED of Natronococcus occultus SP4, DSM 3396.</title>
        <authorList>
            <consortium name="DOE Joint Genome Institute"/>
            <person name="Eisen J."/>
            <person name="Huntemann M."/>
            <person name="Wei C.-L."/>
            <person name="Han J."/>
            <person name="Detter J.C."/>
            <person name="Han C."/>
            <person name="Tapia R."/>
            <person name="Chen A."/>
            <person name="Kyrpides N."/>
            <person name="Mavromatis K."/>
            <person name="Markowitz V."/>
            <person name="Szeto E."/>
            <person name="Ivanova N."/>
            <person name="Mikhailova N."/>
            <person name="Ovchinnikova G."/>
            <person name="Pagani I."/>
            <person name="Pati A."/>
            <person name="Goodwin L."/>
            <person name="Nordberg H.P."/>
            <person name="Cantor M.N."/>
            <person name="Hua S.X."/>
            <person name="Woyke T."/>
            <person name="Eisen J."/>
            <person name="Klenk H.-P."/>
            <person name="Klenk H.-P."/>
        </authorList>
    </citation>
    <scope>NUCLEOTIDE SEQUENCE [LARGE SCALE GENOMIC DNA]</scope>
    <source>
        <strain evidence="4 5">SP4</strain>
    </source>
</reference>
<accession>L0K2V8</accession>
<keyword evidence="5" id="KW-1185">Reference proteome</keyword>
<dbReference type="Proteomes" id="UP000010878">
    <property type="component" value="Chromosome"/>
</dbReference>
<dbReference type="HOGENOM" id="CLU_027128_1_0_2"/>
<sequence>MAGCAGDQEQPLGNYPIDGDTVGYGFNGPLSGILAADGEQQRDGFELAIDHLNNGGGLVDHIDDLSGDGVLDYEVEGYTGDTEGDENVATDTLERMIDRDEIMFFTGGISSSVEVASIPIAADNHVVHGAVFSHTGEITGTDCGPYTFRSAMSARTSAEALAEVLPELFGEDQEFFQIYLDYAYGQSNRDHMQALMEDEGWTQVGTSAIAYGETDHETQINDLASEEPDVLVFTSMGDAMASGLSQLADRGFEDLDVVVPLLSAFSMEPAGEAAEGVVGTANWHPSGGTDWSDDFTEAFEDEYGYTPGQAAMEVYDACLHYSAAVEENGSFHPEEVAETLETFEWEYAMGEMGYRECDHQATRPAYVVEGVDEETYEDTGIWLDLVEEIPGSETEYSCDEEPASNCEMPARED</sequence>